<reference evidence="2 3" key="1">
    <citation type="journal article" date="2024" name="G3 (Bethesda)">
        <title>Genome assembly of Hibiscus sabdariffa L. provides insights into metabolisms of medicinal natural products.</title>
        <authorList>
            <person name="Kim T."/>
        </authorList>
    </citation>
    <scope>NUCLEOTIDE SEQUENCE [LARGE SCALE GENOMIC DNA]</scope>
    <source>
        <strain evidence="2">TK-2024</strain>
        <tissue evidence="2">Old leaves</tissue>
    </source>
</reference>
<organism evidence="2 3">
    <name type="scientific">Hibiscus sabdariffa</name>
    <name type="common">roselle</name>
    <dbReference type="NCBI Taxonomy" id="183260"/>
    <lineage>
        <taxon>Eukaryota</taxon>
        <taxon>Viridiplantae</taxon>
        <taxon>Streptophyta</taxon>
        <taxon>Embryophyta</taxon>
        <taxon>Tracheophyta</taxon>
        <taxon>Spermatophyta</taxon>
        <taxon>Magnoliopsida</taxon>
        <taxon>eudicotyledons</taxon>
        <taxon>Gunneridae</taxon>
        <taxon>Pentapetalae</taxon>
        <taxon>rosids</taxon>
        <taxon>malvids</taxon>
        <taxon>Malvales</taxon>
        <taxon>Malvaceae</taxon>
        <taxon>Malvoideae</taxon>
        <taxon>Hibiscus</taxon>
    </lineage>
</organism>
<name>A0ABR2NPV2_9ROSI</name>
<keyword evidence="3" id="KW-1185">Reference proteome</keyword>
<gene>
    <name evidence="2" type="ORF">V6N11_062888</name>
</gene>
<dbReference type="Proteomes" id="UP001396334">
    <property type="component" value="Unassembled WGS sequence"/>
</dbReference>
<feature type="region of interest" description="Disordered" evidence="1">
    <location>
        <begin position="80"/>
        <end position="99"/>
    </location>
</feature>
<dbReference type="EMBL" id="JBBPBN010000114">
    <property type="protein sequence ID" value="KAK8978091.1"/>
    <property type="molecule type" value="Genomic_DNA"/>
</dbReference>
<evidence type="ECO:0000256" key="1">
    <source>
        <dbReference type="SAM" id="MobiDB-lite"/>
    </source>
</evidence>
<evidence type="ECO:0000313" key="2">
    <source>
        <dbReference type="EMBL" id="KAK8978091.1"/>
    </source>
</evidence>
<protein>
    <submittedName>
        <fullName evidence="2">Uncharacterized protein</fullName>
    </submittedName>
</protein>
<proteinExistence type="predicted"/>
<accession>A0ABR2NPV2</accession>
<sequence>MNCCIGRTCRKYVTIHSSHFQRSESLPHDGFGGGIAAIFSNACRGRTVTRRSQSHSPLFVTKEATLEWGGFIACSKPGVEPWGSSEGSGLLSPRAEGTV</sequence>
<evidence type="ECO:0000313" key="3">
    <source>
        <dbReference type="Proteomes" id="UP001396334"/>
    </source>
</evidence>
<comment type="caution">
    <text evidence="2">The sequence shown here is derived from an EMBL/GenBank/DDBJ whole genome shotgun (WGS) entry which is preliminary data.</text>
</comment>